<dbReference type="EMBL" id="CAWUPB010001173">
    <property type="protein sequence ID" value="CAK7346551.1"/>
    <property type="molecule type" value="Genomic_DNA"/>
</dbReference>
<sequence>MAVKVRLSVAVLVFSLLALCVGIAIAKKDPELKVCKHHCKGQLQYDEREVEKCLRDCVEYIRQKKEQEGETRGIEEEDDDDDEWSSFRVDPAKKKLGQCLKQCERQERGEQKALCHIRCQEKYEREPGRAEERNFEEEEGEEEEGNPYVFDDRHFQSKVDTEHGRVRVLQKFTKKSNLLRGLENIRLAILEANPQTFITPTHLDAGFVLFVAKGRGAITLIREEKKQTFNLKCGDLFRVPAGTTFYMVNKDENEKLYIAKILWPIDIPGNYKIFHAAGGEDAESFLRAFSWELLEAALKTDRGRLERIFKQQQGEIVRASKEQIQALSHGEESGHGGGGIWPFPTGGSSGPFNLFDEGPIKSNNHGQLFAANPKNNEQLKDLDFIGSMAGPFYNSKATKICIVLDGEGYFEMACPRVSSGSSRGYMNSEGSKRGKGSQTYQRISSRFSPGTVFIVLTGHPVAIVASENSNLEVLCFEVFAKGNIRYPLAGKWNVIGEMDREAKELSFGMPAREVEEIFGRQPEEFFFPGPRRQERQGHAYA</sequence>
<dbReference type="InterPro" id="IPR014710">
    <property type="entry name" value="RmlC-like_jellyroll"/>
</dbReference>
<feature type="domain" description="Cupin type-1" evidence="2">
    <location>
        <begin position="352"/>
        <end position="515"/>
    </location>
</feature>
<dbReference type="InterPro" id="IPR006045">
    <property type="entry name" value="Cupin_1"/>
</dbReference>
<name>A0AAV1S5N6_9ROSI</name>
<dbReference type="Pfam" id="PF00190">
    <property type="entry name" value="Cupin_1"/>
    <property type="match status" value="2"/>
</dbReference>
<feature type="signal peptide" evidence="1">
    <location>
        <begin position="1"/>
        <end position="26"/>
    </location>
</feature>
<proteinExistence type="predicted"/>
<dbReference type="CDD" id="cd02244">
    <property type="entry name" value="cupin_7S_vicilin-like_N"/>
    <property type="match status" value="1"/>
</dbReference>
<gene>
    <name evidence="3" type="ORF">DCAF_LOCUS19228</name>
</gene>
<feature type="chain" id="PRO_5043819192" description="Cupin type-1 domain-containing protein" evidence="1">
    <location>
        <begin position="27"/>
        <end position="541"/>
    </location>
</feature>
<dbReference type="CDD" id="cd02245">
    <property type="entry name" value="cupin_7S_vicilin-like_C"/>
    <property type="match status" value="1"/>
</dbReference>
<dbReference type="SMART" id="SM00835">
    <property type="entry name" value="Cupin_1"/>
    <property type="match status" value="2"/>
</dbReference>
<feature type="domain" description="Cupin type-1" evidence="2">
    <location>
        <begin position="148"/>
        <end position="306"/>
    </location>
</feature>
<dbReference type="InterPro" id="IPR011051">
    <property type="entry name" value="RmlC_Cupin_sf"/>
</dbReference>
<organism evidence="3 4">
    <name type="scientific">Dovyalis caffra</name>
    <dbReference type="NCBI Taxonomy" id="77055"/>
    <lineage>
        <taxon>Eukaryota</taxon>
        <taxon>Viridiplantae</taxon>
        <taxon>Streptophyta</taxon>
        <taxon>Embryophyta</taxon>
        <taxon>Tracheophyta</taxon>
        <taxon>Spermatophyta</taxon>
        <taxon>Magnoliopsida</taxon>
        <taxon>eudicotyledons</taxon>
        <taxon>Gunneridae</taxon>
        <taxon>Pentapetalae</taxon>
        <taxon>rosids</taxon>
        <taxon>fabids</taxon>
        <taxon>Malpighiales</taxon>
        <taxon>Salicaceae</taxon>
        <taxon>Flacourtieae</taxon>
        <taxon>Dovyalis</taxon>
    </lineage>
</organism>
<dbReference type="PANTHER" id="PTHR31189:SF13">
    <property type="entry name" value="CUPINCIN"/>
    <property type="match status" value="1"/>
</dbReference>
<evidence type="ECO:0000259" key="2">
    <source>
        <dbReference type="SMART" id="SM00835"/>
    </source>
</evidence>
<comment type="caution">
    <text evidence="3">The sequence shown here is derived from an EMBL/GenBank/DDBJ whole genome shotgun (WGS) entry which is preliminary data.</text>
</comment>
<dbReference type="Gene3D" id="2.60.120.10">
    <property type="entry name" value="Jelly Rolls"/>
    <property type="match status" value="2"/>
</dbReference>
<dbReference type="AlphaFoldDB" id="A0AAV1S5N6"/>
<evidence type="ECO:0000256" key="1">
    <source>
        <dbReference type="SAM" id="SignalP"/>
    </source>
</evidence>
<keyword evidence="1" id="KW-0732">Signal</keyword>
<keyword evidence="4" id="KW-1185">Reference proteome</keyword>
<dbReference type="PANTHER" id="PTHR31189">
    <property type="entry name" value="OS03G0336100 PROTEIN-RELATED"/>
    <property type="match status" value="1"/>
</dbReference>
<dbReference type="SUPFAM" id="SSF51182">
    <property type="entry name" value="RmlC-like cupins"/>
    <property type="match status" value="2"/>
</dbReference>
<dbReference type="InterPro" id="IPR050253">
    <property type="entry name" value="Seed_Storage-Functional"/>
</dbReference>
<accession>A0AAV1S5N6</accession>
<reference evidence="3 4" key="1">
    <citation type="submission" date="2024-01" db="EMBL/GenBank/DDBJ databases">
        <authorList>
            <person name="Waweru B."/>
        </authorList>
    </citation>
    <scope>NUCLEOTIDE SEQUENCE [LARGE SCALE GENOMIC DNA]</scope>
</reference>
<evidence type="ECO:0000313" key="3">
    <source>
        <dbReference type="EMBL" id="CAK7346551.1"/>
    </source>
</evidence>
<evidence type="ECO:0000313" key="4">
    <source>
        <dbReference type="Proteomes" id="UP001314170"/>
    </source>
</evidence>
<protein>
    <recommendedName>
        <fullName evidence="2">Cupin type-1 domain-containing protein</fullName>
    </recommendedName>
</protein>
<dbReference type="Proteomes" id="UP001314170">
    <property type="component" value="Unassembled WGS sequence"/>
</dbReference>